<proteinExistence type="predicted"/>
<gene>
    <name evidence="2" type="primary">LOC125779759</name>
</gene>
<dbReference type="Proteomes" id="UP001652620">
    <property type="component" value="Chromosome 6"/>
</dbReference>
<evidence type="ECO:0000313" key="1">
    <source>
        <dbReference type="Proteomes" id="UP001652620"/>
    </source>
</evidence>
<protein>
    <submittedName>
        <fullName evidence="2">Zinc finger BED domain-containing protein 5-like</fullName>
    </submittedName>
</protein>
<organism evidence="1 2">
    <name type="scientific">Bactrocera dorsalis</name>
    <name type="common">Oriental fruit fly</name>
    <name type="synonym">Dacus dorsalis</name>
    <dbReference type="NCBI Taxonomy" id="27457"/>
    <lineage>
        <taxon>Eukaryota</taxon>
        <taxon>Metazoa</taxon>
        <taxon>Ecdysozoa</taxon>
        <taxon>Arthropoda</taxon>
        <taxon>Hexapoda</taxon>
        <taxon>Insecta</taxon>
        <taxon>Pterygota</taxon>
        <taxon>Neoptera</taxon>
        <taxon>Endopterygota</taxon>
        <taxon>Diptera</taxon>
        <taxon>Brachycera</taxon>
        <taxon>Muscomorpha</taxon>
        <taxon>Tephritoidea</taxon>
        <taxon>Tephritidae</taxon>
        <taxon>Bactrocera</taxon>
        <taxon>Bactrocera</taxon>
    </lineage>
</organism>
<dbReference type="GeneID" id="125779759"/>
<keyword evidence="1" id="KW-1185">Reference proteome</keyword>
<dbReference type="PANTHER" id="PTHR45913">
    <property type="entry name" value="EPM2A-INTERACTING PROTEIN 1"/>
    <property type="match status" value="1"/>
</dbReference>
<evidence type="ECO:0000313" key="2">
    <source>
        <dbReference type="RefSeq" id="XP_049316986.1"/>
    </source>
</evidence>
<reference evidence="2" key="1">
    <citation type="submission" date="2025-08" db="UniProtKB">
        <authorList>
            <consortium name="RefSeq"/>
        </authorList>
    </citation>
    <scope>IDENTIFICATION</scope>
    <source>
        <tissue evidence="2">Adult</tissue>
    </source>
</reference>
<dbReference type="RefSeq" id="XP_049316986.1">
    <property type="nucleotide sequence ID" value="XM_049461029.1"/>
</dbReference>
<dbReference type="PANTHER" id="PTHR45913:SF19">
    <property type="entry name" value="LOW QUALITY PROTEIN: ZINC FINGER BED DOMAIN-CONTAINING PROTEIN 5-LIKE"/>
    <property type="match status" value="1"/>
</dbReference>
<accession>A0ABM3K6B0</accession>
<sequence length="212" mass="23913">MKPSKLMRHLTTKHQKEADKPLDFFERKLKALSQQQNTIIQASSVNESTLLAGYKVAYRVAKAGKPHTITENLILPAALDMVEIMVSQQEATKLIKIPLSDNTILRRINDMAKDIQEQKLKNSQHFALQFDESTDISDCAQFIVFVRFEADDSITEEILFCKALPANTTGQCLYDMFLESTCDYDIDWKKCIAICSDGAKAMTGKNSELIAK</sequence>
<name>A0ABM3K6B0_BACDO</name>